<dbReference type="GO" id="GO:0016020">
    <property type="term" value="C:membrane"/>
    <property type="evidence" value="ECO:0007669"/>
    <property type="project" value="InterPro"/>
</dbReference>
<keyword evidence="3" id="KW-0256">Endoplasmic reticulum</keyword>
<dbReference type="InterPro" id="IPR036026">
    <property type="entry name" value="Seven-hairpin_glycosidases"/>
</dbReference>
<dbReference type="AlphaFoldDB" id="A0A835FVE6"/>
<reference evidence="7" key="1">
    <citation type="submission" date="2020-07" db="EMBL/GenBank/DDBJ databases">
        <title>Genome sequence and genetic diversity analysis of an under-domesticated orphan crop, white fonio (Digitaria exilis).</title>
        <authorList>
            <person name="Bennetzen J.L."/>
            <person name="Chen S."/>
            <person name="Ma X."/>
            <person name="Wang X."/>
            <person name="Yssel A.E.J."/>
            <person name="Chaluvadi S.R."/>
            <person name="Johnson M."/>
            <person name="Gangashetty P."/>
            <person name="Hamidou F."/>
            <person name="Sanogo M.D."/>
            <person name="Zwaenepoel A."/>
            <person name="Wallace J."/>
            <person name="Van De Peer Y."/>
            <person name="Van Deynze A."/>
        </authorList>
    </citation>
    <scope>NUCLEOTIDE SEQUENCE</scope>
    <source>
        <tissue evidence="7">Leaves</tissue>
    </source>
</reference>
<dbReference type="Pfam" id="PF01532">
    <property type="entry name" value="Glyco_hydro_47"/>
    <property type="match status" value="1"/>
</dbReference>
<name>A0A835FVE6_9POAL</name>
<dbReference type="PRINTS" id="PR00747">
    <property type="entry name" value="GLYHDRLASE47"/>
</dbReference>
<dbReference type="EC" id="3.2.1.-" evidence="5"/>
<proteinExistence type="inferred from homology"/>
<evidence type="ECO:0000256" key="4">
    <source>
        <dbReference type="ARBA" id="ARBA00023180"/>
    </source>
</evidence>
<keyword evidence="6" id="KW-0732">Signal</keyword>
<organism evidence="7 8">
    <name type="scientific">Digitaria exilis</name>
    <dbReference type="NCBI Taxonomy" id="1010633"/>
    <lineage>
        <taxon>Eukaryota</taxon>
        <taxon>Viridiplantae</taxon>
        <taxon>Streptophyta</taxon>
        <taxon>Embryophyta</taxon>
        <taxon>Tracheophyta</taxon>
        <taxon>Spermatophyta</taxon>
        <taxon>Magnoliopsida</taxon>
        <taxon>Liliopsida</taxon>
        <taxon>Poales</taxon>
        <taxon>Poaceae</taxon>
        <taxon>PACMAD clade</taxon>
        <taxon>Panicoideae</taxon>
        <taxon>Panicodae</taxon>
        <taxon>Paniceae</taxon>
        <taxon>Anthephorinae</taxon>
        <taxon>Digitaria</taxon>
    </lineage>
</organism>
<dbReference type="GO" id="GO:0004571">
    <property type="term" value="F:mannosyl-oligosaccharide 1,2-alpha-mannosidase activity"/>
    <property type="evidence" value="ECO:0007669"/>
    <property type="project" value="InterPro"/>
</dbReference>
<evidence type="ECO:0000256" key="5">
    <source>
        <dbReference type="RuleBase" id="RU361193"/>
    </source>
</evidence>
<dbReference type="GO" id="GO:0005509">
    <property type="term" value="F:calcium ion binding"/>
    <property type="evidence" value="ECO:0007669"/>
    <property type="project" value="InterPro"/>
</dbReference>
<evidence type="ECO:0000313" key="8">
    <source>
        <dbReference type="Proteomes" id="UP000636709"/>
    </source>
</evidence>
<keyword evidence="5" id="KW-0326">Glycosidase</keyword>
<dbReference type="EMBL" id="JACEFO010000268">
    <property type="protein sequence ID" value="KAF8775978.1"/>
    <property type="molecule type" value="Genomic_DNA"/>
</dbReference>
<feature type="signal peptide" evidence="6">
    <location>
        <begin position="1"/>
        <end position="30"/>
    </location>
</feature>
<accession>A0A835FVE6</accession>
<dbReference type="Gene3D" id="1.50.10.10">
    <property type="match status" value="1"/>
</dbReference>
<evidence type="ECO:0000256" key="6">
    <source>
        <dbReference type="SAM" id="SignalP"/>
    </source>
</evidence>
<dbReference type="InterPro" id="IPR044674">
    <property type="entry name" value="EDEM1/2/3"/>
</dbReference>
<dbReference type="GO" id="GO:0044322">
    <property type="term" value="C:endoplasmic reticulum quality control compartment"/>
    <property type="evidence" value="ECO:0007669"/>
    <property type="project" value="GOC"/>
</dbReference>
<feature type="chain" id="PRO_5032565892" description="alpha-1,2-Mannosidase" evidence="6">
    <location>
        <begin position="31"/>
        <end position="354"/>
    </location>
</feature>
<dbReference type="PANTHER" id="PTHR45679:SF5">
    <property type="entry name" value="ER DEGRADATION-ENHANCING ALPHA-MANNOSIDASE-LIKE PROTEIN 1"/>
    <property type="match status" value="1"/>
</dbReference>
<dbReference type="GO" id="GO:1904380">
    <property type="term" value="P:endoplasmic reticulum mannose trimming"/>
    <property type="evidence" value="ECO:0007669"/>
    <property type="project" value="InterPro"/>
</dbReference>
<protein>
    <recommendedName>
        <fullName evidence="5">alpha-1,2-Mannosidase</fullName>
        <ecNumber evidence="5">3.2.1.-</ecNumber>
    </recommendedName>
</protein>
<dbReference type="InterPro" id="IPR001382">
    <property type="entry name" value="Glyco_hydro_47"/>
</dbReference>
<comment type="subcellular location">
    <subcellularLocation>
        <location evidence="1">Endoplasmic reticulum</location>
    </subcellularLocation>
</comment>
<dbReference type="PANTHER" id="PTHR45679">
    <property type="entry name" value="ER DEGRADATION-ENHANCING ALPHA-MANNOSIDASE-LIKE PROTEIN 2"/>
    <property type="match status" value="1"/>
</dbReference>
<comment type="similarity">
    <text evidence="2 5">Belongs to the glycosyl hydrolase 47 family.</text>
</comment>
<keyword evidence="5" id="KW-0378">Hydrolase</keyword>
<dbReference type="OrthoDB" id="8118055at2759"/>
<gene>
    <name evidence="7" type="ORF">HU200_004115</name>
</gene>
<dbReference type="GO" id="GO:0005975">
    <property type="term" value="P:carbohydrate metabolic process"/>
    <property type="evidence" value="ECO:0007669"/>
    <property type="project" value="InterPro"/>
</dbReference>
<evidence type="ECO:0000256" key="1">
    <source>
        <dbReference type="ARBA" id="ARBA00004240"/>
    </source>
</evidence>
<evidence type="ECO:0000256" key="3">
    <source>
        <dbReference type="ARBA" id="ARBA00022824"/>
    </source>
</evidence>
<keyword evidence="4" id="KW-0325">Glycoprotein</keyword>
<sequence length="354" mass="40026">MRSPEPSLPAPARLVAVALLLAVLTGCVVGVDGVRAREEAAHEEQGPGDVYHAYDNYMTYGFPLEHLPQDYNGSALDTGRVFIKSCYLSNITEFERGILWLSENLTFDVDARINLFECNIRLLGGLISAHLLAKDYSSQLKSGLYHDQLLHLAESLGNRFLPAFETPTGLPYAWINLKVHIQNFGFSQTSKGIVVCMDQSFTCSLILEMGVLSRLTGDSRYEAAALRALRKLWSMRSSLNLVGTTLDVFTGKWIEYSSGIGAGVDSFYEYLIKAYILFGSDEYWDMFMRLTLRCRSINEADMRTGEATHWQLTSLQAFGQVFRYLLDYGMLHPTEKYYPLRPEFAESHFIFISY</sequence>
<dbReference type="PROSITE" id="PS51257">
    <property type="entry name" value="PROKAR_LIPOPROTEIN"/>
    <property type="match status" value="1"/>
</dbReference>
<dbReference type="SUPFAM" id="SSF48225">
    <property type="entry name" value="Seven-hairpin glycosidases"/>
    <property type="match status" value="1"/>
</dbReference>
<comment type="caution">
    <text evidence="7">The sequence shown here is derived from an EMBL/GenBank/DDBJ whole genome shotgun (WGS) entry which is preliminary data.</text>
</comment>
<keyword evidence="8" id="KW-1185">Reference proteome</keyword>
<evidence type="ECO:0000256" key="2">
    <source>
        <dbReference type="ARBA" id="ARBA00007658"/>
    </source>
</evidence>
<evidence type="ECO:0000313" key="7">
    <source>
        <dbReference type="EMBL" id="KAF8775978.1"/>
    </source>
</evidence>
<dbReference type="Proteomes" id="UP000636709">
    <property type="component" value="Unassembled WGS sequence"/>
</dbReference>
<dbReference type="InterPro" id="IPR012341">
    <property type="entry name" value="6hp_glycosidase-like_sf"/>
</dbReference>